<name>A0AAU8L0P8_9CAUD</name>
<evidence type="ECO:0000313" key="1">
    <source>
        <dbReference type="EMBL" id="XCN28315.1"/>
    </source>
</evidence>
<protein>
    <submittedName>
        <fullName evidence="1">Uncharacterized protein</fullName>
    </submittedName>
</protein>
<accession>A0AAU8L0P8</accession>
<proteinExistence type="predicted"/>
<reference evidence="1" key="1">
    <citation type="submission" date="2024-06" db="EMBL/GenBank/DDBJ databases">
        <authorList>
            <person name="Gannavaram S."/>
            <person name="Nemani S."/>
            <person name="Datta M."/>
            <person name="Picchiottino A."/>
            <person name="Mereddy A."/>
            <person name="Gannavaram N."/>
            <person name="Honeycutt C."/>
            <person name="Tran D."/>
            <person name="Choi K."/>
            <person name="Srinivasan K."/>
            <person name="Johnson A."/>
        </authorList>
    </citation>
    <scope>NUCLEOTIDE SEQUENCE</scope>
</reference>
<organism evidence="1">
    <name type="scientific">Pantoea phage Survivor</name>
    <dbReference type="NCBI Taxonomy" id="3232176"/>
    <lineage>
        <taxon>Viruses</taxon>
        <taxon>Duplodnaviria</taxon>
        <taxon>Heunggongvirae</taxon>
        <taxon>Uroviricota</taxon>
        <taxon>Caudoviricetes</taxon>
    </lineage>
</organism>
<sequence>MSRYIGINGVVVKQPHHNNIIPITAVLFTDPTDIHFHPGFTINTNGDAPIPVTGEFQYLQEIVGDYQPRKGGGQDGEDIKDILSKLDWTGYAYIYNDGQMLETPRLLLVSNPCCIEEGTGWREISTAKLKEMLNADFVTKGKPELWK</sequence>
<dbReference type="EMBL" id="PP885733">
    <property type="protein sequence ID" value="XCN28315.1"/>
    <property type="molecule type" value="Genomic_DNA"/>
</dbReference>